<organism evidence="1 2">
    <name type="scientific">Aquipluma nitroreducens</name>
    <dbReference type="NCBI Taxonomy" id="2010828"/>
    <lineage>
        <taxon>Bacteria</taxon>
        <taxon>Pseudomonadati</taxon>
        <taxon>Bacteroidota</taxon>
        <taxon>Bacteroidia</taxon>
        <taxon>Marinilabiliales</taxon>
        <taxon>Prolixibacteraceae</taxon>
        <taxon>Aquipluma</taxon>
    </lineage>
</organism>
<reference evidence="1" key="1">
    <citation type="journal article" date="2020" name="Int. J. Syst. Evol. Microbiol.">
        <title>Aquipluma nitroreducens gen. nov. sp. nov., a novel facultatively anaerobic bacterium isolated from a freshwater lake.</title>
        <authorList>
            <person name="Watanabe M."/>
            <person name="Kojima H."/>
            <person name="Fukui M."/>
        </authorList>
    </citation>
    <scope>NUCLEOTIDE SEQUENCE</scope>
    <source>
        <strain evidence="1">MeG22</strain>
    </source>
</reference>
<accession>A0A5K7S814</accession>
<gene>
    <name evidence="1" type="ORF">AQPE_1745</name>
</gene>
<dbReference type="RefSeq" id="WP_318350569.1">
    <property type="nucleotide sequence ID" value="NZ_AP018694.1"/>
</dbReference>
<dbReference type="EMBL" id="AP018694">
    <property type="protein sequence ID" value="BBE17589.1"/>
    <property type="molecule type" value="Genomic_DNA"/>
</dbReference>
<protein>
    <submittedName>
        <fullName evidence="1">Uncharacterized protein</fullName>
    </submittedName>
</protein>
<dbReference type="AlphaFoldDB" id="A0A5K7S814"/>
<evidence type="ECO:0000313" key="1">
    <source>
        <dbReference type="EMBL" id="BBE17589.1"/>
    </source>
</evidence>
<dbReference type="Proteomes" id="UP001193389">
    <property type="component" value="Chromosome"/>
</dbReference>
<evidence type="ECO:0000313" key="2">
    <source>
        <dbReference type="Proteomes" id="UP001193389"/>
    </source>
</evidence>
<keyword evidence="2" id="KW-1185">Reference proteome</keyword>
<sequence length="208" mass="24329">MELVDLIIGGTGVVKGLLLLLGLGYDEKIMKEEIKRYYEDFMKMKSTPADNKVDELIAFVVDDNFKPGTHQRGQNWGYLFALKNLKESIVKFYFTSLEEIQKGKGEFTDVRDVYLRISEYMLQLMRLRIVIDPDYKLSRNKHPQTGITYLAIKAYWIDDEGKKVRKFTKSIGREDHYKDGIDDKKAAEDGLKLIQPVLYDYYKEIYPD</sequence>
<name>A0A5K7S814_9BACT</name>
<dbReference type="KEGG" id="anf:AQPE_1745"/>
<proteinExistence type="predicted"/>